<organism evidence="2 3">
    <name type="scientific">Necator americanus</name>
    <name type="common">Human hookworm</name>
    <dbReference type="NCBI Taxonomy" id="51031"/>
    <lineage>
        <taxon>Eukaryota</taxon>
        <taxon>Metazoa</taxon>
        <taxon>Ecdysozoa</taxon>
        <taxon>Nematoda</taxon>
        <taxon>Chromadorea</taxon>
        <taxon>Rhabditida</taxon>
        <taxon>Rhabditina</taxon>
        <taxon>Rhabditomorpha</taxon>
        <taxon>Strongyloidea</taxon>
        <taxon>Ancylostomatidae</taxon>
        <taxon>Bunostominae</taxon>
        <taxon>Necator</taxon>
    </lineage>
</organism>
<proteinExistence type="predicted"/>
<keyword evidence="1" id="KW-0812">Transmembrane</keyword>
<evidence type="ECO:0000313" key="2">
    <source>
        <dbReference type="EMBL" id="KAK6736779.1"/>
    </source>
</evidence>
<comment type="caution">
    <text evidence="2">The sequence shown here is derived from an EMBL/GenBank/DDBJ whole genome shotgun (WGS) entry which is preliminary data.</text>
</comment>
<evidence type="ECO:0000256" key="1">
    <source>
        <dbReference type="SAM" id="Phobius"/>
    </source>
</evidence>
<dbReference type="PROSITE" id="PS51257">
    <property type="entry name" value="PROKAR_LIPOPROTEIN"/>
    <property type="match status" value="1"/>
</dbReference>
<evidence type="ECO:0000313" key="3">
    <source>
        <dbReference type="Proteomes" id="UP001303046"/>
    </source>
</evidence>
<dbReference type="Proteomes" id="UP001303046">
    <property type="component" value="Unassembled WGS sequence"/>
</dbReference>
<dbReference type="EMBL" id="JAVFWL010000002">
    <property type="protein sequence ID" value="KAK6736779.1"/>
    <property type="molecule type" value="Genomic_DNA"/>
</dbReference>
<keyword evidence="3" id="KW-1185">Reference proteome</keyword>
<keyword evidence="1" id="KW-0472">Membrane</keyword>
<keyword evidence="1" id="KW-1133">Transmembrane helix</keyword>
<protein>
    <submittedName>
        <fullName evidence="2">Uncharacterized protein</fullName>
    </submittedName>
</protein>
<sequence>MPLMLLRIPVAVAATLYFLGIGCVYVVLSSSQTLSIESEIIAFDSSQQLRKFSSLIFQDADNLLYVLNSQSILKVVVFNQWLLLFYCCQ</sequence>
<accession>A0ABR1CEB5</accession>
<name>A0ABR1CEB5_NECAM</name>
<gene>
    <name evidence="2" type="primary">Necator_chrII.g7257</name>
    <name evidence="2" type="ORF">RB195_019464</name>
</gene>
<reference evidence="2 3" key="1">
    <citation type="submission" date="2023-08" db="EMBL/GenBank/DDBJ databases">
        <title>A Necator americanus chromosomal reference genome.</title>
        <authorList>
            <person name="Ilik V."/>
            <person name="Petrzelkova K.J."/>
            <person name="Pardy F."/>
            <person name="Fuh T."/>
            <person name="Niatou-Singa F.S."/>
            <person name="Gouil Q."/>
            <person name="Baker L."/>
            <person name="Ritchie M.E."/>
            <person name="Jex A.R."/>
            <person name="Gazzola D."/>
            <person name="Li H."/>
            <person name="Toshio Fujiwara R."/>
            <person name="Zhan B."/>
            <person name="Aroian R.V."/>
            <person name="Pafco B."/>
            <person name="Schwarz E.M."/>
        </authorList>
    </citation>
    <scope>NUCLEOTIDE SEQUENCE [LARGE SCALE GENOMIC DNA]</scope>
    <source>
        <strain evidence="2 3">Aroian</strain>
        <tissue evidence="2">Whole animal</tissue>
    </source>
</reference>
<feature type="transmembrane region" description="Helical" evidence="1">
    <location>
        <begin position="6"/>
        <end position="28"/>
    </location>
</feature>